<reference evidence="1" key="2">
    <citation type="submission" date="2021-04" db="EMBL/GenBank/DDBJ databases">
        <authorList>
            <person name="Gilroy R."/>
        </authorList>
    </citation>
    <scope>NUCLEOTIDE SEQUENCE</scope>
    <source>
        <strain evidence="1">12435</strain>
    </source>
</reference>
<protein>
    <submittedName>
        <fullName evidence="1">Uncharacterized protein</fullName>
    </submittedName>
</protein>
<dbReference type="EMBL" id="DXHS01000066">
    <property type="protein sequence ID" value="HIW02445.1"/>
    <property type="molecule type" value="Genomic_DNA"/>
</dbReference>
<comment type="caution">
    <text evidence="1">The sequence shown here is derived from an EMBL/GenBank/DDBJ whole genome shotgun (WGS) entry which is preliminary data.</text>
</comment>
<organism evidence="1 2">
    <name type="scientific">Candidatus Protoclostridium stercorigallinarum</name>
    <dbReference type="NCBI Taxonomy" id="2838741"/>
    <lineage>
        <taxon>Bacteria</taxon>
        <taxon>Bacillati</taxon>
        <taxon>Bacillota</taxon>
        <taxon>Clostridia</taxon>
        <taxon>Candidatus Protoclostridium</taxon>
    </lineage>
</organism>
<sequence>MELKKCKYRMRCELGACGNRADYTLRFARTGARSSLNLCTGCLTEIWALADRLTGAGDEA</sequence>
<gene>
    <name evidence="1" type="ORF">H9892_03815</name>
</gene>
<name>A0A9D1Q0Q8_9FIRM</name>
<dbReference type="AlphaFoldDB" id="A0A9D1Q0Q8"/>
<accession>A0A9D1Q0Q8</accession>
<reference evidence="1" key="1">
    <citation type="journal article" date="2021" name="PeerJ">
        <title>Extensive microbial diversity within the chicken gut microbiome revealed by metagenomics and culture.</title>
        <authorList>
            <person name="Gilroy R."/>
            <person name="Ravi A."/>
            <person name="Getino M."/>
            <person name="Pursley I."/>
            <person name="Horton D.L."/>
            <person name="Alikhan N.F."/>
            <person name="Baker D."/>
            <person name="Gharbi K."/>
            <person name="Hall N."/>
            <person name="Watson M."/>
            <person name="Adriaenssens E.M."/>
            <person name="Foster-Nyarko E."/>
            <person name="Jarju S."/>
            <person name="Secka A."/>
            <person name="Antonio M."/>
            <person name="Oren A."/>
            <person name="Chaudhuri R.R."/>
            <person name="La Ragione R."/>
            <person name="Hildebrand F."/>
            <person name="Pallen M.J."/>
        </authorList>
    </citation>
    <scope>NUCLEOTIDE SEQUENCE</scope>
    <source>
        <strain evidence="1">12435</strain>
    </source>
</reference>
<proteinExistence type="predicted"/>
<evidence type="ECO:0000313" key="2">
    <source>
        <dbReference type="Proteomes" id="UP000823990"/>
    </source>
</evidence>
<evidence type="ECO:0000313" key="1">
    <source>
        <dbReference type="EMBL" id="HIW02445.1"/>
    </source>
</evidence>
<dbReference type="Proteomes" id="UP000823990">
    <property type="component" value="Unassembled WGS sequence"/>
</dbReference>